<dbReference type="OrthoDB" id="5616112at2"/>
<organism evidence="1 2">
    <name type="scientific">Piscirickettsia salmonis</name>
    <dbReference type="NCBI Taxonomy" id="1238"/>
    <lineage>
        <taxon>Bacteria</taxon>
        <taxon>Pseudomonadati</taxon>
        <taxon>Pseudomonadota</taxon>
        <taxon>Gammaproteobacteria</taxon>
        <taxon>Thiotrichales</taxon>
        <taxon>Piscirickettsiaceae</taxon>
        <taxon>Piscirickettsia</taxon>
    </lineage>
</organism>
<name>A0A1L6TEJ9_PISSA</name>
<evidence type="ECO:0000313" key="1">
    <source>
        <dbReference type="EMBL" id="ALB23827.1"/>
    </source>
</evidence>
<dbReference type="Pfam" id="PF14352">
    <property type="entry name" value="DUF4402"/>
    <property type="match status" value="1"/>
</dbReference>
<dbReference type="EMBL" id="CP012508">
    <property type="protein sequence ID" value="ALB23827.1"/>
    <property type="molecule type" value="Genomic_DNA"/>
</dbReference>
<accession>A0A1L6TEJ9</accession>
<evidence type="ECO:0000313" key="2">
    <source>
        <dbReference type="Proteomes" id="UP000029558"/>
    </source>
</evidence>
<dbReference type="InterPro" id="IPR025514">
    <property type="entry name" value="DUF4402"/>
</dbReference>
<dbReference type="RefSeq" id="WP_017375827.1">
    <property type="nucleotide sequence ID" value="NZ_CP012508.1"/>
</dbReference>
<dbReference type="Proteomes" id="UP000029558">
    <property type="component" value="Chromosome"/>
</dbReference>
<sequence length="145" mass="14808">MRKLALALSSILAITTAATLTPAIAADRTNLTMSAIVITPLNIVQTRAMNFGFIYKPATGTATKRSTALFRVTGEGNANVRISHAPAAIIANGSNRLTVRLSGAGTNRLPASGAMTKAIGGSVTVASTTAKGRYVGSTVVTASYL</sequence>
<gene>
    <name evidence="1" type="ORF">KU39_2651</name>
</gene>
<proteinExistence type="predicted"/>
<reference evidence="1 2" key="1">
    <citation type="journal article" date="2014" name="Genome Announc.">
        <title>Comparative Genome Analysis of Two Isolates of the Fish Pathogen Piscirickettsia salmonis from Different Hosts Reveals Major Differences in Virulence-Associated Secretion Systems.</title>
        <authorList>
            <person name="Bohle H."/>
            <person name="Henriquez P."/>
            <person name="Grothusen H."/>
            <person name="Navas E."/>
            <person name="Sandoval A."/>
            <person name="Bustamante F."/>
            <person name="Bustos P."/>
            <person name="Mancilla M."/>
        </authorList>
    </citation>
    <scope>NUCLEOTIDE SEQUENCE [LARGE SCALE GENOMIC DNA]</scope>
    <source>
        <strain evidence="2">B1-32597</strain>
    </source>
</reference>
<dbReference type="AlphaFoldDB" id="A0A1L6TEJ9"/>
<protein>
    <submittedName>
        <fullName evidence="1">Uncharacterized protein</fullName>
    </submittedName>
</protein>